<evidence type="ECO:0000313" key="2">
    <source>
        <dbReference type="Proteomes" id="UP000313359"/>
    </source>
</evidence>
<proteinExistence type="predicted"/>
<gene>
    <name evidence="1" type="ORF">L227DRAFT_577235</name>
</gene>
<keyword evidence="2" id="KW-1185">Reference proteome</keyword>
<protein>
    <submittedName>
        <fullName evidence="1">Uncharacterized protein</fullName>
    </submittedName>
</protein>
<reference evidence="1" key="1">
    <citation type="journal article" date="2018" name="Genome Biol. Evol.">
        <title>Genomics and development of Lentinus tigrinus, a white-rot wood-decaying mushroom with dimorphic fruiting bodies.</title>
        <authorList>
            <person name="Wu B."/>
            <person name="Xu Z."/>
            <person name="Knudson A."/>
            <person name="Carlson A."/>
            <person name="Chen N."/>
            <person name="Kovaka S."/>
            <person name="LaButti K."/>
            <person name="Lipzen A."/>
            <person name="Pennachio C."/>
            <person name="Riley R."/>
            <person name="Schakwitz W."/>
            <person name="Umezawa K."/>
            <person name="Ohm R.A."/>
            <person name="Grigoriev I.V."/>
            <person name="Nagy L.G."/>
            <person name="Gibbons J."/>
            <person name="Hibbett D."/>
        </authorList>
    </citation>
    <scope>NUCLEOTIDE SEQUENCE [LARGE SCALE GENOMIC DNA]</scope>
    <source>
        <strain evidence="1">ALCF2SS1-6</strain>
    </source>
</reference>
<name>A0A5C2SA49_9APHY</name>
<dbReference type="Proteomes" id="UP000313359">
    <property type="component" value="Unassembled WGS sequence"/>
</dbReference>
<accession>A0A5C2SA49</accession>
<organism evidence="1 2">
    <name type="scientific">Lentinus tigrinus ALCF2SS1-6</name>
    <dbReference type="NCBI Taxonomy" id="1328759"/>
    <lineage>
        <taxon>Eukaryota</taxon>
        <taxon>Fungi</taxon>
        <taxon>Dikarya</taxon>
        <taxon>Basidiomycota</taxon>
        <taxon>Agaricomycotina</taxon>
        <taxon>Agaricomycetes</taxon>
        <taxon>Polyporales</taxon>
        <taxon>Polyporaceae</taxon>
        <taxon>Lentinus</taxon>
    </lineage>
</organism>
<sequence length="52" mass="5503">MPMAYAISGRCTGNEDNAANTGGRSTACSPCKCMGVCCKRDGKELALRAYLR</sequence>
<dbReference type="EMBL" id="ML122276">
    <property type="protein sequence ID" value="RPD58186.1"/>
    <property type="molecule type" value="Genomic_DNA"/>
</dbReference>
<dbReference type="AlphaFoldDB" id="A0A5C2SA49"/>
<evidence type="ECO:0000313" key="1">
    <source>
        <dbReference type="EMBL" id="RPD58186.1"/>
    </source>
</evidence>